<dbReference type="Gene3D" id="2.170.150.40">
    <property type="entry name" value="Domain of unknown function (DUF427)"/>
    <property type="match status" value="1"/>
</dbReference>
<organism evidence="3 4">
    <name type="scientific">Amnibacterium flavum</name>
    <dbReference type="NCBI Taxonomy" id="2173173"/>
    <lineage>
        <taxon>Bacteria</taxon>
        <taxon>Bacillati</taxon>
        <taxon>Actinomycetota</taxon>
        <taxon>Actinomycetes</taxon>
        <taxon>Micrococcales</taxon>
        <taxon>Microbacteriaceae</taxon>
        <taxon>Amnibacterium</taxon>
    </lineage>
</organism>
<evidence type="ECO:0000313" key="4">
    <source>
        <dbReference type="Proteomes" id="UP000244893"/>
    </source>
</evidence>
<dbReference type="PANTHER" id="PTHR43058:SF1">
    <property type="entry name" value="DUF427 DOMAIN-CONTAINING PROTEIN"/>
    <property type="match status" value="1"/>
</dbReference>
<sequence>MRREFMAATHPAFSPIAHPEWMRSRHPQPDPVRPGQESVWDYPRPPRVEASSEGIEITLGGQVVARTNRALRVLETSHPPVYYVPADDFVPGSLRPAPGASWCEYKGEAGYLDVVAGDTVAAGAGWTYPDPSRGFEQLRGMIAVYPGRMGRVTVAGETVRPQAGGFYGGWITDRVVGPFKGEPGTMGW</sequence>
<evidence type="ECO:0000256" key="1">
    <source>
        <dbReference type="SAM" id="MobiDB-lite"/>
    </source>
</evidence>
<keyword evidence="4" id="KW-1185">Reference proteome</keyword>
<dbReference type="OrthoDB" id="285364at2"/>
<proteinExistence type="predicted"/>
<dbReference type="InterPro" id="IPR007361">
    <property type="entry name" value="DUF427"/>
</dbReference>
<dbReference type="InterPro" id="IPR038694">
    <property type="entry name" value="DUF427_sf"/>
</dbReference>
<gene>
    <name evidence="3" type="ORF">DDQ50_07930</name>
</gene>
<feature type="region of interest" description="Disordered" evidence="1">
    <location>
        <begin position="19"/>
        <end position="41"/>
    </location>
</feature>
<dbReference type="PANTHER" id="PTHR43058">
    <property type="entry name" value="SLR0655 PROTEIN"/>
    <property type="match status" value="1"/>
</dbReference>
<accession>A0A2V1HMF6</accession>
<protein>
    <recommendedName>
        <fullName evidence="2">DUF427 domain-containing protein</fullName>
    </recommendedName>
</protein>
<dbReference type="EMBL" id="QEOP01000002">
    <property type="protein sequence ID" value="PVZ93718.1"/>
    <property type="molecule type" value="Genomic_DNA"/>
</dbReference>
<name>A0A2V1HMF6_9MICO</name>
<feature type="domain" description="DUF427" evidence="2">
    <location>
        <begin position="55"/>
        <end position="146"/>
    </location>
</feature>
<evidence type="ECO:0000313" key="3">
    <source>
        <dbReference type="EMBL" id="PVZ93718.1"/>
    </source>
</evidence>
<dbReference type="Proteomes" id="UP000244893">
    <property type="component" value="Unassembled WGS sequence"/>
</dbReference>
<reference evidence="3 4" key="1">
    <citation type="submission" date="2018-05" db="EMBL/GenBank/DDBJ databases">
        <title>Amnibacterium sp. M8JJ-5, whole genome shotgun sequence.</title>
        <authorList>
            <person name="Tuo L."/>
        </authorList>
    </citation>
    <scope>NUCLEOTIDE SEQUENCE [LARGE SCALE GENOMIC DNA]</scope>
    <source>
        <strain evidence="3 4">M8JJ-5</strain>
    </source>
</reference>
<evidence type="ECO:0000259" key="2">
    <source>
        <dbReference type="Pfam" id="PF04248"/>
    </source>
</evidence>
<dbReference type="AlphaFoldDB" id="A0A2V1HMF6"/>
<comment type="caution">
    <text evidence="3">The sequence shown here is derived from an EMBL/GenBank/DDBJ whole genome shotgun (WGS) entry which is preliminary data.</text>
</comment>
<dbReference type="Pfam" id="PF04248">
    <property type="entry name" value="NTP_transf_9"/>
    <property type="match status" value="1"/>
</dbReference>